<feature type="compositionally biased region" description="Polar residues" evidence="1">
    <location>
        <begin position="63"/>
        <end position="72"/>
    </location>
</feature>
<dbReference type="EMBL" id="CACSLK010027840">
    <property type="protein sequence ID" value="CAA0833558.1"/>
    <property type="molecule type" value="Genomic_DNA"/>
</dbReference>
<proteinExistence type="predicted"/>
<sequence>LPPLQDDGPPSDFYGRFSNTDRRGGSRDRRSSRSSRDWLKNDDDEEGRFRRGGSGGRTDNKWSRNSRSSSGTDWLFGDDKRSSRSPSYGSRSPSYGNRSSSYGNRSSSYGNRSPSSGGRD</sequence>
<feature type="compositionally biased region" description="Basic and acidic residues" evidence="1">
    <location>
        <begin position="19"/>
        <end position="41"/>
    </location>
</feature>
<feature type="non-terminal residue" evidence="2">
    <location>
        <position position="1"/>
    </location>
</feature>
<organism evidence="2 3">
    <name type="scientific">Striga hermonthica</name>
    <name type="common">Purple witchweed</name>
    <name type="synonym">Buchnera hermonthica</name>
    <dbReference type="NCBI Taxonomy" id="68872"/>
    <lineage>
        <taxon>Eukaryota</taxon>
        <taxon>Viridiplantae</taxon>
        <taxon>Streptophyta</taxon>
        <taxon>Embryophyta</taxon>
        <taxon>Tracheophyta</taxon>
        <taxon>Spermatophyta</taxon>
        <taxon>Magnoliopsida</taxon>
        <taxon>eudicotyledons</taxon>
        <taxon>Gunneridae</taxon>
        <taxon>Pentapetalae</taxon>
        <taxon>asterids</taxon>
        <taxon>lamiids</taxon>
        <taxon>Lamiales</taxon>
        <taxon>Orobanchaceae</taxon>
        <taxon>Buchnereae</taxon>
        <taxon>Striga</taxon>
    </lineage>
</organism>
<dbReference type="AlphaFoldDB" id="A0A9N7RJP6"/>
<evidence type="ECO:0000313" key="3">
    <source>
        <dbReference type="Proteomes" id="UP001153555"/>
    </source>
</evidence>
<feature type="region of interest" description="Disordered" evidence="1">
    <location>
        <begin position="1"/>
        <end position="120"/>
    </location>
</feature>
<reference evidence="2" key="1">
    <citation type="submission" date="2019-12" db="EMBL/GenBank/DDBJ databases">
        <authorList>
            <person name="Scholes J."/>
        </authorList>
    </citation>
    <scope>NUCLEOTIDE SEQUENCE</scope>
</reference>
<protein>
    <submittedName>
        <fullName evidence="2">Uncharacterized protein</fullName>
    </submittedName>
</protein>
<gene>
    <name evidence="2" type="ORF">SHERM_28816</name>
</gene>
<evidence type="ECO:0000256" key="1">
    <source>
        <dbReference type="SAM" id="MobiDB-lite"/>
    </source>
</evidence>
<name>A0A9N7RJP6_STRHE</name>
<evidence type="ECO:0000313" key="2">
    <source>
        <dbReference type="EMBL" id="CAA0833558.1"/>
    </source>
</evidence>
<dbReference type="Proteomes" id="UP001153555">
    <property type="component" value="Unassembled WGS sequence"/>
</dbReference>
<feature type="non-terminal residue" evidence="2">
    <location>
        <position position="120"/>
    </location>
</feature>
<keyword evidence="3" id="KW-1185">Reference proteome</keyword>
<feature type="compositionally biased region" description="Low complexity" evidence="1">
    <location>
        <begin position="84"/>
        <end position="120"/>
    </location>
</feature>
<accession>A0A9N7RJP6</accession>
<comment type="caution">
    <text evidence="2">The sequence shown here is derived from an EMBL/GenBank/DDBJ whole genome shotgun (WGS) entry which is preliminary data.</text>
</comment>